<keyword evidence="7" id="KW-1071">Ligand-gated ion channel</keyword>
<proteinExistence type="predicted"/>
<dbReference type="PANTHER" id="PTHR45638">
    <property type="entry name" value="CYCLIC NUCLEOTIDE-GATED CATION CHANNEL SUBUNIT A"/>
    <property type="match status" value="1"/>
</dbReference>
<dbReference type="SUPFAM" id="SSF51206">
    <property type="entry name" value="cAMP-binding domain-like"/>
    <property type="match status" value="1"/>
</dbReference>
<dbReference type="InterPro" id="IPR018490">
    <property type="entry name" value="cNMP-bd_dom_sf"/>
</dbReference>
<dbReference type="Gene3D" id="1.10.287.70">
    <property type="match status" value="1"/>
</dbReference>
<feature type="transmembrane region" description="Helical" evidence="9">
    <location>
        <begin position="192"/>
        <end position="217"/>
    </location>
</feature>
<dbReference type="SUPFAM" id="SSF81324">
    <property type="entry name" value="Voltage-gated potassium channels"/>
    <property type="match status" value="1"/>
</dbReference>
<feature type="transmembrane region" description="Helical" evidence="9">
    <location>
        <begin position="7"/>
        <end position="29"/>
    </location>
</feature>
<evidence type="ECO:0000256" key="5">
    <source>
        <dbReference type="ARBA" id="ARBA00023065"/>
    </source>
</evidence>
<dbReference type="InterPro" id="IPR018488">
    <property type="entry name" value="cNMP-bd_CS"/>
</dbReference>
<feature type="non-terminal residue" evidence="11">
    <location>
        <position position="382"/>
    </location>
</feature>
<dbReference type="EMBL" id="DRLI01000228">
    <property type="protein sequence ID" value="HHM02526.1"/>
    <property type="molecule type" value="Genomic_DNA"/>
</dbReference>
<dbReference type="FunFam" id="1.10.287.630:FF:000001">
    <property type="entry name" value="Cyclic nucleotide-gated channel alpha 3"/>
    <property type="match status" value="1"/>
</dbReference>
<dbReference type="PROSITE" id="PS50042">
    <property type="entry name" value="CNMP_BINDING_3"/>
    <property type="match status" value="1"/>
</dbReference>
<reference evidence="11" key="1">
    <citation type="journal article" date="2020" name="mSystems">
        <title>Genome- and Community-Level Interaction Insights into Carbon Utilization and Element Cycling Functions of Hydrothermarchaeota in Hydrothermal Sediment.</title>
        <authorList>
            <person name="Zhou Z."/>
            <person name="Liu Y."/>
            <person name="Xu W."/>
            <person name="Pan J."/>
            <person name="Luo Z.H."/>
            <person name="Li M."/>
        </authorList>
    </citation>
    <scope>NUCLEOTIDE SEQUENCE [LARGE SCALE GENOMIC DNA]</scope>
    <source>
        <strain evidence="11">HyVt-460</strain>
    </source>
</reference>
<dbReference type="InterPro" id="IPR013099">
    <property type="entry name" value="K_chnl_dom"/>
</dbReference>
<dbReference type="CDD" id="cd00038">
    <property type="entry name" value="CAP_ED"/>
    <property type="match status" value="1"/>
</dbReference>
<dbReference type="AlphaFoldDB" id="A0A7V5RPS8"/>
<evidence type="ECO:0000313" key="11">
    <source>
        <dbReference type="EMBL" id="HHM02526.1"/>
    </source>
</evidence>
<dbReference type="Pfam" id="PF07885">
    <property type="entry name" value="Ion_trans_2"/>
    <property type="match status" value="1"/>
</dbReference>
<feature type="transmembrane region" description="Helical" evidence="9">
    <location>
        <begin position="130"/>
        <end position="151"/>
    </location>
</feature>
<dbReference type="PANTHER" id="PTHR45638:SF11">
    <property type="entry name" value="CYCLIC NUCLEOTIDE-GATED CATION CHANNEL SUBUNIT A"/>
    <property type="match status" value="1"/>
</dbReference>
<dbReference type="Proteomes" id="UP000885771">
    <property type="component" value="Unassembled WGS sequence"/>
</dbReference>
<gene>
    <name evidence="11" type="ORF">ENJ15_05880</name>
</gene>
<protein>
    <submittedName>
        <fullName evidence="11">Cyclic nucleotide-binding domain-containing protein</fullName>
    </submittedName>
</protein>
<keyword evidence="2" id="KW-0813">Transport</keyword>
<evidence type="ECO:0000256" key="9">
    <source>
        <dbReference type="SAM" id="Phobius"/>
    </source>
</evidence>
<dbReference type="GO" id="GO:0044877">
    <property type="term" value="F:protein-containing complex binding"/>
    <property type="evidence" value="ECO:0007669"/>
    <property type="project" value="TreeGrafter"/>
</dbReference>
<evidence type="ECO:0000256" key="4">
    <source>
        <dbReference type="ARBA" id="ARBA00022989"/>
    </source>
</evidence>
<evidence type="ECO:0000259" key="10">
    <source>
        <dbReference type="PROSITE" id="PS50042"/>
    </source>
</evidence>
<dbReference type="GO" id="GO:0005221">
    <property type="term" value="F:intracellularly cyclic nucleotide-activated monoatomic cation channel activity"/>
    <property type="evidence" value="ECO:0007669"/>
    <property type="project" value="InterPro"/>
</dbReference>
<comment type="subcellular location">
    <subcellularLocation>
        <location evidence="1">Membrane</location>
        <topology evidence="1">Multi-pass membrane protein</topology>
    </subcellularLocation>
</comment>
<feature type="transmembrane region" description="Helical" evidence="9">
    <location>
        <begin position="163"/>
        <end position="180"/>
    </location>
</feature>
<comment type="caution">
    <text evidence="11">The sequence shown here is derived from an EMBL/GenBank/DDBJ whole genome shotgun (WGS) entry which is preliminary data.</text>
</comment>
<keyword evidence="3 9" id="KW-0812">Transmembrane</keyword>
<evidence type="ECO:0000256" key="7">
    <source>
        <dbReference type="ARBA" id="ARBA00023286"/>
    </source>
</evidence>
<keyword evidence="4 9" id="KW-1133">Transmembrane helix</keyword>
<dbReference type="InterPro" id="IPR050866">
    <property type="entry name" value="CNG_cation_channel"/>
</dbReference>
<dbReference type="PROSITE" id="PS00889">
    <property type="entry name" value="CNMP_BINDING_2"/>
    <property type="match status" value="1"/>
</dbReference>
<dbReference type="InterPro" id="IPR000595">
    <property type="entry name" value="cNMP-bd_dom"/>
</dbReference>
<dbReference type="Pfam" id="PF00027">
    <property type="entry name" value="cNMP_binding"/>
    <property type="match status" value="1"/>
</dbReference>
<evidence type="ECO:0000256" key="3">
    <source>
        <dbReference type="ARBA" id="ARBA00022692"/>
    </source>
</evidence>
<dbReference type="GO" id="GO:0016020">
    <property type="term" value="C:membrane"/>
    <property type="evidence" value="ECO:0007669"/>
    <property type="project" value="UniProtKB-SubCell"/>
</dbReference>
<accession>A0A7V5RPS8</accession>
<dbReference type="Gene3D" id="2.60.120.10">
    <property type="entry name" value="Jelly Rolls"/>
    <property type="match status" value="1"/>
</dbReference>
<evidence type="ECO:0000256" key="1">
    <source>
        <dbReference type="ARBA" id="ARBA00004141"/>
    </source>
</evidence>
<dbReference type="InterPro" id="IPR014710">
    <property type="entry name" value="RmlC-like_jellyroll"/>
</dbReference>
<keyword evidence="5" id="KW-0406">Ion transport</keyword>
<feature type="transmembrane region" description="Helical" evidence="9">
    <location>
        <begin position="35"/>
        <end position="55"/>
    </location>
</feature>
<dbReference type="InterPro" id="IPR003938">
    <property type="entry name" value="K_chnl_volt-dep_EAG/ELK/ERG"/>
</dbReference>
<keyword evidence="6 9" id="KW-0472">Membrane</keyword>
<dbReference type="GO" id="GO:0005249">
    <property type="term" value="F:voltage-gated potassium channel activity"/>
    <property type="evidence" value="ECO:0007669"/>
    <property type="project" value="InterPro"/>
</dbReference>
<dbReference type="PROSITE" id="PS00888">
    <property type="entry name" value="CNMP_BINDING_1"/>
    <property type="match status" value="1"/>
</dbReference>
<evidence type="ECO:0000256" key="6">
    <source>
        <dbReference type="ARBA" id="ARBA00023136"/>
    </source>
</evidence>
<feature type="transmembrane region" description="Helical" evidence="9">
    <location>
        <begin position="76"/>
        <end position="99"/>
    </location>
</feature>
<feature type="domain" description="Cyclic nucleotide-binding" evidence="10">
    <location>
        <begin position="295"/>
        <end position="382"/>
    </location>
</feature>
<dbReference type="Gene3D" id="1.10.287.630">
    <property type="entry name" value="Helix hairpin bin"/>
    <property type="match status" value="1"/>
</dbReference>
<dbReference type="PRINTS" id="PR01463">
    <property type="entry name" value="EAGCHANLFMLY"/>
</dbReference>
<organism evidence="11">
    <name type="scientific">Caldithrix abyssi</name>
    <dbReference type="NCBI Taxonomy" id="187145"/>
    <lineage>
        <taxon>Bacteria</taxon>
        <taxon>Pseudomonadati</taxon>
        <taxon>Calditrichota</taxon>
        <taxon>Calditrichia</taxon>
        <taxon>Calditrichales</taxon>
        <taxon>Calditrichaceae</taxon>
        <taxon>Caldithrix</taxon>
    </lineage>
</organism>
<name>A0A7V5RPS8_CALAY</name>
<evidence type="ECO:0000256" key="8">
    <source>
        <dbReference type="ARBA" id="ARBA00023303"/>
    </source>
</evidence>
<keyword evidence="8" id="KW-0407">Ion channel</keyword>
<sequence length="382" mass="43753">MKQYNLILDVTSSIATALIAILLPLEMVLPIKTQYIIYIYSVTSLILFLDFIRNVQSYRERQNSDEAHGVFQKHHSIPYLAVDFIGALPLGLFSFSPYLGMIQLVKMVRVAQYQSYWNRQTVRFSDYQRLGFFLFWIAIVTHWLACGWLGLHHFEGINDAVTLYVRSLYWSVVTLTTVGYGDIVPTNNIETLYSMMVMVFGVGVYGYVIGNVAHILAARDPAKAAFQNNMEQLKAFVRYRDLPAGLQNKIRDYYAYLWQKRMGHSESEFLEGLPKSLREEVERHLKRKILDKIPLFKGADDAFLDAIAFRLKPVLATPGDYIIREGEEGNEMYIVIKGKLQGHTEAHPDNTFTLREGTFFGEIALIQKEPRTATIVAASYCD</sequence>
<evidence type="ECO:0000256" key="2">
    <source>
        <dbReference type="ARBA" id="ARBA00022448"/>
    </source>
</evidence>